<dbReference type="Gene3D" id="1.20.1560.10">
    <property type="entry name" value="ABC transporter type 1, transmembrane domain"/>
    <property type="match status" value="1"/>
</dbReference>
<keyword evidence="2 5" id="KW-0812">Transmembrane</keyword>
<evidence type="ECO:0000259" key="6">
    <source>
        <dbReference type="PROSITE" id="PS50929"/>
    </source>
</evidence>
<dbReference type="Proteomes" id="UP000502508">
    <property type="component" value="Chromosome"/>
</dbReference>
<dbReference type="KEGG" id="pfla:Pflav_063060"/>
<feature type="domain" description="ABC transmembrane type-1" evidence="6">
    <location>
        <begin position="2"/>
        <end position="187"/>
    </location>
</feature>
<dbReference type="SUPFAM" id="SSF90123">
    <property type="entry name" value="ABC transporter transmembrane region"/>
    <property type="match status" value="1"/>
</dbReference>
<dbReference type="PROSITE" id="PS50929">
    <property type="entry name" value="ABC_TM1F"/>
    <property type="match status" value="1"/>
</dbReference>
<sequence length="234" mass="25415">MVWLVLAAFAATGASIAVPLVVQRVVDGPIVDRDPTGLWWLGGLVAAFGLIEAGLIFIRRWTQAASALGMEATIRNDVYAHLQRLQIGFHDQWQSGQLLSRVTTDLSVIRRFLSFGLVFLVVNLATYVTVVALLIHLRWPLGLLVAASAIPLFILSRRFSKAYIAASRRMQDELGDVATLVEESAQGCARSRRSGGGLSWPSASARRLVSCTTRRSARGGCSHSARPASTWCPT</sequence>
<feature type="transmembrane region" description="Helical" evidence="5">
    <location>
        <begin position="141"/>
        <end position="160"/>
    </location>
</feature>
<comment type="subcellular location">
    <subcellularLocation>
        <location evidence="1">Cell membrane</location>
        <topology evidence="1">Multi-pass membrane protein</topology>
    </subcellularLocation>
</comment>
<name>A0A6F8Y1B4_9ACTN</name>
<dbReference type="AlphaFoldDB" id="A0A6F8Y1B4"/>
<dbReference type="InterPro" id="IPR036640">
    <property type="entry name" value="ABC1_TM_sf"/>
</dbReference>
<reference evidence="7 8" key="2">
    <citation type="submission" date="2020-03" db="EMBL/GenBank/DDBJ databases">
        <authorList>
            <person name="Ichikawa N."/>
            <person name="Kimura A."/>
            <person name="Kitahashi Y."/>
            <person name="Uohara A."/>
        </authorList>
    </citation>
    <scope>NUCLEOTIDE SEQUENCE [LARGE SCALE GENOMIC DNA]</scope>
    <source>
        <strain evidence="7 8">NBRC 107702</strain>
    </source>
</reference>
<dbReference type="Pfam" id="PF00664">
    <property type="entry name" value="ABC_membrane"/>
    <property type="match status" value="1"/>
</dbReference>
<evidence type="ECO:0000256" key="4">
    <source>
        <dbReference type="ARBA" id="ARBA00023136"/>
    </source>
</evidence>
<evidence type="ECO:0000256" key="2">
    <source>
        <dbReference type="ARBA" id="ARBA00022692"/>
    </source>
</evidence>
<dbReference type="GO" id="GO:0005524">
    <property type="term" value="F:ATP binding"/>
    <property type="evidence" value="ECO:0007669"/>
    <property type="project" value="InterPro"/>
</dbReference>
<keyword evidence="3 5" id="KW-1133">Transmembrane helix</keyword>
<protein>
    <recommendedName>
        <fullName evidence="6">ABC transmembrane type-1 domain-containing protein</fullName>
    </recommendedName>
</protein>
<organism evidence="7 8">
    <name type="scientific">Phytohabitans flavus</name>
    <dbReference type="NCBI Taxonomy" id="1076124"/>
    <lineage>
        <taxon>Bacteria</taxon>
        <taxon>Bacillati</taxon>
        <taxon>Actinomycetota</taxon>
        <taxon>Actinomycetes</taxon>
        <taxon>Micromonosporales</taxon>
        <taxon>Micromonosporaceae</taxon>
    </lineage>
</organism>
<dbReference type="PANTHER" id="PTHR43394">
    <property type="entry name" value="ATP-DEPENDENT PERMEASE MDL1, MITOCHONDRIAL"/>
    <property type="match status" value="1"/>
</dbReference>
<keyword evidence="4 5" id="KW-0472">Membrane</keyword>
<evidence type="ECO:0000313" key="7">
    <source>
        <dbReference type="EMBL" id="BCB79896.1"/>
    </source>
</evidence>
<dbReference type="GO" id="GO:0005886">
    <property type="term" value="C:plasma membrane"/>
    <property type="evidence" value="ECO:0007669"/>
    <property type="project" value="UniProtKB-SubCell"/>
</dbReference>
<gene>
    <name evidence="7" type="ORF">Pflav_063060</name>
</gene>
<keyword evidence="8" id="KW-1185">Reference proteome</keyword>
<reference evidence="7 8" key="1">
    <citation type="submission" date="2020-03" db="EMBL/GenBank/DDBJ databases">
        <title>Whole genome shotgun sequence of Phytohabitans flavus NBRC 107702.</title>
        <authorList>
            <person name="Komaki H."/>
            <person name="Tamura T."/>
        </authorList>
    </citation>
    <scope>NUCLEOTIDE SEQUENCE [LARGE SCALE GENOMIC DNA]</scope>
    <source>
        <strain evidence="7 8">NBRC 107702</strain>
    </source>
</reference>
<dbReference type="EMBL" id="AP022870">
    <property type="protein sequence ID" value="BCB79896.1"/>
    <property type="molecule type" value="Genomic_DNA"/>
</dbReference>
<dbReference type="PANTHER" id="PTHR43394:SF1">
    <property type="entry name" value="ATP-BINDING CASSETTE SUB-FAMILY B MEMBER 10, MITOCHONDRIAL"/>
    <property type="match status" value="1"/>
</dbReference>
<evidence type="ECO:0000313" key="8">
    <source>
        <dbReference type="Proteomes" id="UP000502508"/>
    </source>
</evidence>
<feature type="transmembrane region" description="Helical" evidence="5">
    <location>
        <begin position="112"/>
        <end position="135"/>
    </location>
</feature>
<accession>A0A6F8Y1B4</accession>
<dbReference type="InterPro" id="IPR011527">
    <property type="entry name" value="ABC1_TM_dom"/>
</dbReference>
<dbReference type="InterPro" id="IPR039421">
    <property type="entry name" value="Type_1_exporter"/>
</dbReference>
<evidence type="ECO:0000256" key="1">
    <source>
        <dbReference type="ARBA" id="ARBA00004651"/>
    </source>
</evidence>
<evidence type="ECO:0000256" key="5">
    <source>
        <dbReference type="SAM" id="Phobius"/>
    </source>
</evidence>
<evidence type="ECO:0000256" key="3">
    <source>
        <dbReference type="ARBA" id="ARBA00022989"/>
    </source>
</evidence>
<dbReference type="GO" id="GO:0015421">
    <property type="term" value="F:ABC-type oligopeptide transporter activity"/>
    <property type="evidence" value="ECO:0007669"/>
    <property type="project" value="TreeGrafter"/>
</dbReference>
<proteinExistence type="predicted"/>
<feature type="transmembrane region" description="Helical" evidence="5">
    <location>
        <begin position="37"/>
        <end position="58"/>
    </location>
</feature>